<proteinExistence type="predicted"/>
<geneLocation type="plasmid" evidence="5">
    <name>phl2708y3</name>
</geneLocation>
<keyword evidence="5" id="KW-1185">Reference proteome</keyword>
<dbReference type="InterPro" id="IPR013118">
    <property type="entry name" value="Mannitol_DH_C"/>
</dbReference>
<protein>
    <submittedName>
        <fullName evidence="4">Fructuronate reductase</fullName>
    </submittedName>
</protein>
<dbReference type="Pfam" id="PF08125">
    <property type="entry name" value="Mannitol_dh_C"/>
    <property type="match status" value="1"/>
</dbReference>
<dbReference type="Gene3D" id="1.10.1040.10">
    <property type="entry name" value="N-(1-d-carboxylethyl)-l-norvaline Dehydrogenase, domain 2"/>
    <property type="match status" value="1"/>
</dbReference>
<keyword evidence="4" id="KW-0614">Plasmid</keyword>
<evidence type="ECO:0000259" key="2">
    <source>
        <dbReference type="Pfam" id="PF01232"/>
    </source>
</evidence>
<dbReference type="Pfam" id="PF01232">
    <property type="entry name" value="Mannitol_dh"/>
    <property type="match status" value="1"/>
</dbReference>
<dbReference type="Gene3D" id="3.40.50.720">
    <property type="entry name" value="NAD(P)-binding Rossmann-like Domain"/>
    <property type="match status" value="1"/>
</dbReference>
<dbReference type="EMBL" id="CP021332">
    <property type="protein sequence ID" value="AVX06232.1"/>
    <property type="molecule type" value="Genomic_DNA"/>
</dbReference>
<dbReference type="GO" id="GO:0016616">
    <property type="term" value="F:oxidoreductase activity, acting on the CH-OH group of donors, NAD or NADP as acceptor"/>
    <property type="evidence" value="ECO:0007669"/>
    <property type="project" value="TreeGrafter"/>
</dbReference>
<evidence type="ECO:0000313" key="4">
    <source>
        <dbReference type="EMBL" id="AVX06232.1"/>
    </source>
</evidence>
<feature type="domain" description="Mannitol dehydrogenase N-terminal" evidence="2">
    <location>
        <begin position="23"/>
        <end position="269"/>
    </location>
</feature>
<evidence type="ECO:0000256" key="1">
    <source>
        <dbReference type="ARBA" id="ARBA00023002"/>
    </source>
</evidence>
<dbReference type="STRING" id="1122213.GCA_000423365_03357"/>
<dbReference type="InterPro" id="IPR050988">
    <property type="entry name" value="Mannitol_DH/Oxidoreductase"/>
</dbReference>
<dbReference type="AlphaFoldDB" id="A0A2R4MJQ9"/>
<feature type="domain" description="Mannitol dehydrogenase C-terminal" evidence="3">
    <location>
        <begin position="278"/>
        <end position="468"/>
    </location>
</feature>
<gene>
    <name evidence="4" type="ORF">MXMO3_03729</name>
</gene>
<dbReference type="InterPro" id="IPR008927">
    <property type="entry name" value="6-PGluconate_DH-like_C_sf"/>
</dbReference>
<accession>A0A2R4MJQ9</accession>
<dbReference type="InterPro" id="IPR013328">
    <property type="entry name" value="6PGD_dom2"/>
</dbReference>
<dbReference type="PANTHER" id="PTHR43362:SF1">
    <property type="entry name" value="MANNITOL DEHYDROGENASE 2-RELATED"/>
    <property type="match status" value="1"/>
</dbReference>
<evidence type="ECO:0000313" key="5">
    <source>
        <dbReference type="Proteomes" id="UP000258927"/>
    </source>
</evidence>
<dbReference type="Proteomes" id="UP000258927">
    <property type="component" value="Plasmid pHL2708Y3"/>
</dbReference>
<organism evidence="4 5">
    <name type="scientific">Maritalea myrionectae</name>
    <dbReference type="NCBI Taxonomy" id="454601"/>
    <lineage>
        <taxon>Bacteria</taxon>
        <taxon>Pseudomonadati</taxon>
        <taxon>Pseudomonadota</taxon>
        <taxon>Alphaproteobacteria</taxon>
        <taxon>Hyphomicrobiales</taxon>
        <taxon>Devosiaceae</taxon>
        <taxon>Maritalea</taxon>
    </lineage>
</organism>
<dbReference type="PRINTS" id="PR00084">
    <property type="entry name" value="MTLDHDRGNASE"/>
</dbReference>
<keyword evidence="1" id="KW-0560">Oxidoreductase</keyword>
<dbReference type="KEGG" id="mmyr:MXMO3_03729"/>
<reference evidence="4 5" key="1">
    <citation type="submission" date="2017-05" db="EMBL/GenBank/DDBJ databases">
        <title>Genome Analysis of Maritalea myrionectae HL2708#5.</title>
        <authorList>
            <consortium name="Cotde Inc.-PKNU"/>
            <person name="Jang D."/>
            <person name="Oh H.-M."/>
        </authorList>
    </citation>
    <scope>NUCLEOTIDE SEQUENCE [LARGE SCALE GENOMIC DNA]</scope>
    <source>
        <strain evidence="4 5">HL2708#5</strain>
        <plasmid evidence="5">phl2708y3</plasmid>
    </source>
</reference>
<dbReference type="InterPro" id="IPR000669">
    <property type="entry name" value="Mannitol_DH"/>
</dbReference>
<dbReference type="PANTHER" id="PTHR43362">
    <property type="entry name" value="MANNITOL DEHYDROGENASE DSF1-RELATED"/>
    <property type="match status" value="1"/>
</dbReference>
<dbReference type="SUPFAM" id="SSF48179">
    <property type="entry name" value="6-phosphogluconate dehydrogenase C-terminal domain-like"/>
    <property type="match status" value="1"/>
</dbReference>
<name>A0A2R4MJQ9_9HYPH</name>
<sequence>MLMEAGLPANPRLTRTLPAAKAGIVHFGPGAFFRAFGAIYTNDVMDPATDKWGIVAVSLKSPTARDQLMPQGGTYTAIERGPDGEKTQKINSIVDVLVAPEDPQAVLAQMADPAIEIVSLTITEKGYCYAPATKRLDQTNADIQHDISNLDAPRTAIGFIVSALNQRRQAGQKPFTLLSCDNLPSNGQLLRNLTLEFAKLVDPALAQWISTHAAFPSTMVDRITPATTQADIDRLAETENYVDLGCVVHEPFRQWVIEDNFVGARPNWEEAGAQIVANVDAHELMKLRCLNGTHSSLAYLGYLAGYELISETVADPSFAKLCHQMWQQEITPTLPTPEGEDLPAYCQALMERYENKAIKHRTWQIAMDGSQKLPQRLLGTVHDCLQMGHVPKGLSLAIAGWMRFVGGVDEKGQLIEVRDPMAAQLKHAYDAANNPAEKVLSLLAIHQIFEPQLTENQQFVSAVQAALSGLIHKGARQMVAELTQ</sequence>
<dbReference type="InterPro" id="IPR013131">
    <property type="entry name" value="Mannitol_DH_N"/>
</dbReference>
<evidence type="ECO:0000259" key="3">
    <source>
        <dbReference type="Pfam" id="PF08125"/>
    </source>
</evidence>
<dbReference type="InterPro" id="IPR036291">
    <property type="entry name" value="NAD(P)-bd_dom_sf"/>
</dbReference>
<dbReference type="SUPFAM" id="SSF51735">
    <property type="entry name" value="NAD(P)-binding Rossmann-fold domains"/>
    <property type="match status" value="1"/>
</dbReference>